<dbReference type="Pfam" id="PF25752">
    <property type="entry name" value="DUF1619_N"/>
    <property type="match status" value="1"/>
</dbReference>
<dbReference type="InterPro" id="IPR057724">
    <property type="entry name" value="TCTN1-3_N"/>
</dbReference>
<feature type="domain" description="Tectonic-1-3" evidence="5">
    <location>
        <begin position="409"/>
        <end position="555"/>
    </location>
</feature>
<dbReference type="Proteomes" id="UP001152798">
    <property type="component" value="Chromosome 1"/>
</dbReference>
<evidence type="ECO:0000259" key="6">
    <source>
        <dbReference type="Pfam" id="PF25752"/>
    </source>
</evidence>
<comment type="similarity">
    <text evidence="1">Belongs to the tectonic family.</text>
</comment>
<evidence type="ECO:0000313" key="8">
    <source>
        <dbReference type="Proteomes" id="UP001152798"/>
    </source>
</evidence>
<evidence type="ECO:0000313" key="7">
    <source>
        <dbReference type="EMBL" id="CAH1388965.1"/>
    </source>
</evidence>
<dbReference type="InterPro" id="IPR040354">
    <property type="entry name" value="TCTN1-3"/>
</dbReference>
<gene>
    <name evidence="7" type="ORF">NEZAVI_LOCUS459</name>
</gene>
<dbReference type="Pfam" id="PF07773">
    <property type="entry name" value="TCTN_DUF1619"/>
    <property type="match status" value="2"/>
</dbReference>
<sequence>MTKMIFHEYITYFLICEVFIIANETDIKIEEIGTSELSICENSTSDCYSEQTTDQVSIFYSDSPNELTTVPALITEPTINITTSTTSSIPIDANKGEEHSSTEKPCSCDITVGICNINCCCDMDCSKWERDAFSECIMTKTIPTVGHCISTSIIYKNNTPYTILKSEDGFFCISKDNFPERNWYLDQGIIKSESVFEKVWQRNRHYYWRILHPPLFIKLSKRDVYKYGDPLWVFVNSTNAVQQLAYPAPLASSVCGQNKLILYLQNFESLCLESTPMYEEECVNYGLYQSGKYYPGQVLISSPSLVNNTYEIPDEALITIKYVLCDEGGCNEVDSFPVPEFDSSTYVCKNLITSVDLEIKHNGSRGITHARCRVGLSSTDPHRPLFQRKFKVEFFPARQSNTSVIFKRSGTPGYRIGLPVITGSLQEGKVVKKNYLTVISGPNCSQSTDILFGENSRTQCILQIPSESARNCTRLSDEIAKLLLMQGNGDMIGASGDPDTWLKRPVPVPINLWHTAANEPCSVSTSLLTDFLYSYSGPLWQPEANIIGVSSRLGGQRFIDCSTSLFFCNIRLLSIVSFTDVSQPALSKFATPPVVKIKLPQDFFYPFSSSSCLPLFNRIPLMVFISLVLAVIAVN</sequence>
<evidence type="ECO:0000256" key="4">
    <source>
        <dbReference type="ARBA" id="ARBA00023180"/>
    </source>
</evidence>
<feature type="domain" description="Tectonic-1-3" evidence="5">
    <location>
        <begin position="224"/>
        <end position="394"/>
    </location>
</feature>
<dbReference type="OrthoDB" id="184109at2759"/>
<name>A0A9P0H0T6_NEZVI</name>
<proteinExistence type="inferred from homology"/>
<organism evidence="7 8">
    <name type="scientific">Nezara viridula</name>
    <name type="common">Southern green stink bug</name>
    <name type="synonym">Cimex viridulus</name>
    <dbReference type="NCBI Taxonomy" id="85310"/>
    <lineage>
        <taxon>Eukaryota</taxon>
        <taxon>Metazoa</taxon>
        <taxon>Ecdysozoa</taxon>
        <taxon>Arthropoda</taxon>
        <taxon>Hexapoda</taxon>
        <taxon>Insecta</taxon>
        <taxon>Pterygota</taxon>
        <taxon>Neoptera</taxon>
        <taxon>Paraneoptera</taxon>
        <taxon>Hemiptera</taxon>
        <taxon>Heteroptera</taxon>
        <taxon>Panheteroptera</taxon>
        <taxon>Pentatomomorpha</taxon>
        <taxon>Pentatomoidea</taxon>
        <taxon>Pentatomidae</taxon>
        <taxon>Pentatominae</taxon>
        <taxon>Nezara</taxon>
    </lineage>
</organism>
<evidence type="ECO:0000256" key="2">
    <source>
        <dbReference type="ARBA" id="ARBA00022729"/>
    </source>
</evidence>
<evidence type="ECO:0000256" key="1">
    <source>
        <dbReference type="ARBA" id="ARBA00007633"/>
    </source>
</evidence>
<feature type="domain" description="Tectonic-1-3 N-terminal" evidence="6">
    <location>
        <begin position="84"/>
        <end position="178"/>
    </location>
</feature>
<dbReference type="PANTHER" id="PTHR14611:SF2">
    <property type="entry name" value="TECTONIC"/>
    <property type="match status" value="1"/>
</dbReference>
<keyword evidence="2" id="KW-0732">Signal</keyword>
<evidence type="ECO:0000259" key="5">
    <source>
        <dbReference type="Pfam" id="PF07773"/>
    </source>
</evidence>
<dbReference type="PANTHER" id="PTHR14611">
    <property type="entry name" value="TECTONIC FAMILY MEMBER"/>
    <property type="match status" value="1"/>
</dbReference>
<dbReference type="InterPro" id="IPR011677">
    <property type="entry name" value="TCTN1-3_dom"/>
</dbReference>
<evidence type="ECO:0008006" key="9">
    <source>
        <dbReference type="Google" id="ProtNLM"/>
    </source>
</evidence>
<keyword evidence="3" id="KW-0970">Cilium biogenesis/degradation</keyword>
<protein>
    <recommendedName>
        <fullName evidence="9">Tectonic</fullName>
    </recommendedName>
</protein>
<evidence type="ECO:0000256" key="3">
    <source>
        <dbReference type="ARBA" id="ARBA00022794"/>
    </source>
</evidence>
<dbReference type="AlphaFoldDB" id="A0A9P0H0T6"/>
<dbReference type="GO" id="GO:0060271">
    <property type="term" value="P:cilium assembly"/>
    <property type="evidence" value="ECO:0007669"/>
    <property type="project" value="TreeGrafter"/>
</dbReference>
<dbReference type="EMBL" id="OV725077">
    <property type="protein sequence ID" value="CAH1388965.1"/>
    <property type="molecule type" value="Genomic_DNA"/>
</dbReference>
<keyword evidence="8" id="KW-1185">Reference proteome</keyword>
<accession>A0A9P0H0T6</accession>
<reference evidence="7" key="1">
    <citation type="submission" date="2022-01" db="EMBL/GenBank/DDBJ databases">
        <authorList>
            <person name="King R."/>
        </authorList>
    </citation>
    <scope>NUCLEOTIDE SEQUENCE</scope>
</reference>
<keyword evidence="4" id="KW-0325">Glycoprotein</keyword>